<evidence type="ECO:0000313" key="2">
    <source>
        <dbReference type="Proteomes" id="UP000494322"/>
    </source>
</evidence>
<evidence type="ECO:0000313" key="1">
    <source>
        <dbReference type="EMBL" id="CAB3975877.1"/>
    </source>
</evidence>
<dbReference type="RefSeq" id="WP_175241029.1">
    <property type="nucleotide sequence ID" value="NZ_CABWIK020000094.1"/>
</dbReference>
<name>A0A6J5JXI9_9BURK</name>
<proteinExistence type="predicted"/>
<evidence type="ECO:0008006" key="3">
    <source>
        <dbReference type="Google" id="ProtNLM"/>
    </source>
</evidence>
<protein>
    <recommendedName>
        <fullName evidence="3">Sulfotransferase family protein</fullName>
    </recommendedName>
</protein>
<dbReference type="Gene3D" id="3.40.50.300">
    <property type="entry name" value="P-loop containing nucleotide triphosphate hydrolases"/>
    <property type="match status" value="1"/>
</dbReference>
<dbReference type="Proteomes" id="UP000494322">
    <property type="component" value="Unassembled WGS sequence"/>
</dbReference>
<gene>
    <name evidence="1" type="ORF">BCO9919_07228</name>
</gene>
<dbReference type="EMBL" id="CABWIK020000094">
    <property type="protein sequence ID" value="CAB3975877.1"/>
    <property type="molecule type" value="Genomic_DNA"/>
</dbReference>
<accession>A0A6J5JXI9</accession>
<dbReference type="AlphaFoldDB" id="A0A6J5JXI9"/>
<sequence>MNNGNKFDFANLVSAVSRYAESNEEIDLSDEKFIDWLGEDLADSDISARDIYQACLNRLPEAEVCGIRYSSGRERAQHISQVINSEEFRRIFLGLLCKSYPEAQRIFFLHIPKTGGTDLRERFRGDASTLIWDVSHESDVHGAQLAHQQFAKFQRAESKRILFSGHYDINDLFSRSCLRAFDKAFTVIRNPVDVVVSAINFVLTELERFPERPYAQNWSARLAMLGVERKSEDQVWERWQISRLLRSPDFYEEYANLISRYLGGQDGTLNSVVDNIVVADMDLVEISALESYVERYVGPRTGASYLNVSKKVIQSEKDLDFRDQIYIRDVICSRDMNIFNFLNGYFHSGNGVISPSICFA</sequence>
<dbReference type="InterPro" id="IPR027417">
    <property type="entry name" value="P-loop_NTPase"/>
</dbReference>
<dbReference type="SUPFAM" id="SSF52540">
    <property type="entry name" value="P-loop containing nucleoside triphosphate hydrolases"/>
    <property type="match status" value="1"/>
</dbReference>
<reference evidence="1 2" key="1">
    <citation type="submission" date="2020-04" db="EMBL/GenBank/DDBJ databases">
        <authorList>
            <person name="Depoorter E."/>
        </authorList>
    </citation>
    <scope>NUCLEOTIDE SEQUENCE [LARGE SCALE GENOMIC DNA]</scope>
    <source>
        <strain evidence="1 2">BCC0132</strain>
    </source>
</reference>
<organism evidence="1 2">
    <name type="scientific">Burkholderia cenocepacia</name>
    <dbReference type="NCBI Taxonomy" id="95486"/>
    <lineage>
        <taxon>Bacteria</taxon>
        <taxon>Pseudomonadati</taxon>
        <taxon>Pseudomonadota</taxon>
        <taxon>Betaproteobacteria</taxon>
        <taxon>Burkholderiales</taxon>
        <taxon>Burkholderiaceae</taxon>
        <taxon>Burkholderia</taxon>
        <taxon>Burkholderia cepacia complex</taxon>
    </lineage>
</organism>